<dbReference type="EMBL" id="KB631757">
    <property type="protein sequence ID" value="ERL85833.1"/>
    <property type="molecule type" value="Genomic_DNA"/>
</dbReference>
<organism evidence="13 14">
    <name type="scientific">Dendroctonus ponderosae</name>
    <name type="common">Mountain pine beetle</name>
    <dbReference type="NCBI Taxonomy" id="77166"/>
    <lineage>
        <taxon>Eukaryota</taxon>
        <taxon>Metazoa</taxon>
        <taxon>Ecdysozoa</taxon>
        <taxon>Arthropoda</taxon>
        <taxon>Hexapoda</taxon>
        <taxon>Insecta</taxon>
        <taxon>Pterygota</taxon>
        <taxon>Neoptera</taxon>
        <taxon>Endopterygota</taxon>
        <taxon>Coleoptera</taxon>
        <taxon>Polyphaga</taxon>
        <taxon>Cucujiformia</taxon>
        <taxon>Curculionidae</taxon>
        <taxon>Scolytinae</taxon>
        <taxon>Dendroctonus</taxon>
    </lineage>
</organism>
<evidence type="ECO:0000256" key="12">
    <source>
        <dbReference type="ARBA" id="ARBA00023136"/>
    </source>
</evidence>
<keyword evidence="7" id="KW-0256">Endoplasmic reticulum</keyword>
<name>U4U0P0_DENPD</name>
<dbReference type="AlphaFoldDB" id="U4U0P0"/>
<evidence type="ECO:0000256" key="11">
    <source>
        <dbReference type="ARBA" id="ARBA00023033"/>
    </source>
</evidence>
<evidence type="ECO:0008006" key="15">
    <source>
        <dbReference type="Google" id="ProtNLM"/>
    </source>
</evidence>
<comment type="subcellular location">
    <subcellularLocation>
        <location evidence="3">Endoplasmic reticulum membrane</location>
        <topology evidence="3">Peripheral membrane protein</topology>
    </subcellularLocation>
    <subcellularLocation>
        <location evidence="2">Microsome membrane</location>
        <topology evidence="2">Peripheral membrane protein</topology>
    </subcellularLocation>
</comment>
<dbReference type="Pfam" id="PF00067">
    <property type="entry name" value="p450"/>
    <property type="match status" value="1"/>
</dbReference>
<dbReference type="STRING" id="77166.U4U0P0"/>
<dbReference type="InterPro" id="IPR001128">
    <property type="entry name" value="Cyt_P450"/>
</dbReference>
<dbReference type="SUPFAM" id="SSF48264">
    <property type="entry name" value="Cytochrome P450"/>
    <property type="match status" value="1"/>
</dbReference>
<evidence type="ECO:0000313" key="13">
    <source>
        <dbReference type="EMBL" id="ERL85833.1"/>
    </source>
</evidence>
<keyword evidence="5" id="KW-0349">Heme</keyword>
<comment type="cofactor">
    <cofactor evidence="1">
        <name>heme</name>
        <dbReference type="ChEBI" id="CHEBI:30413"/>
    </cofactor>
</comment>
<evidence type="ECO:0000256" key="6">
    <source>
        <dbReference type="ARBA" id="ARBA00022723"/>
    </source>
</evidence>
<dbReference type="PANTHER" id="PTHR24292:SF45">
    <property type="entry name" value="CYTOCHROME P450 6G1-RELATED"/>
    <property type="match status" value="1"/>
</dbReference>
<dbReference type="GO" id="GO:0005789">
    <property type="term" value="C:endoplasmic reticulum membrane"/>
    <property type="evidence" value="ECO:0007669"/>
    <property type="project" value="UniProtKB-SubCell"/>
</dbReference>
<keyword evidence="11" id="KW-0503">Monooxygenase</keyword>
<dbReference type="GO" id="GO:0020037">
    <property type="term" value="F:heme binding"/>
    <property type="evidence" value="ECO:0007669"/>
    <property type="project" value="InterPro"/>
</dbReference>
<evidence type="ECO:0000256" key="10">
    <source>
        <dbReference type="ARBA" id="ARBA00023004"/>
    </source>
</evidence>
<protein>
    <recommendedName>
        <fullName evidence="15">Cytochrome P450</fullName>
    </recommendedName>
</protein>
<reference evidence="13 14" key="1">
    <citation type="journal article" date="2013" name="Genome Biol.">
        <title>Draft genome of the mountain pine beetle, Dendroctonus ponderosae Hopkins, a major forest pest.</title>
        <authorList>
            <person name="Keeling C.I."/>
            <person name="Yuen M.M."/>
            <person name="Liao N.Y."/>
            <person name="Docking T.R."/>
            <person name="Chan S.K."/>
            <person name="Taylor G.A."/>
            <person name="Palmquist D.L."/>
            <person name="Jackman S.D."/>
            <person name="Nguyen A."/>
            <person name="Li M."/>
            <person name="Henderson H."/>
            <person name="Janes J.K."/>
            <person name="Zhao Y."/>
            <person name="Pandoh P."/>
            <person name="Moore R."/>
            <person name="Sperling F.A."/>
            <person name="Huber D.P."/>
            <person name="Birol I."/>
            <person name="Jones S.J."/>
            <person name="Bohlmann J."/>
        </authorList>
    </citation>
    <scope>NUCLEOTIDE SEQUENCE</scope>
</reference>
<dbReference type="PANTHER" id="PTHR24292">
    <property type="entry name" value="CYTOCHROME P450"/>
    <property type="match status" value="1"/>
</dbReference>
<evidence type="ECO:0000256" key="1">
    <source>
        <dbReference type="ARBA" id="ARBA00001971"/>
    </source>
</evidence>
<sequence>MSILINQNVMMAQALQFFAAEFETDRLRTEIFDNFKKHDGITCKGVSEMKFLDMCIAVLPFLDRTCLRDYKVENSDLVIEKGLDVYIQLFALNYNPEFFTQPEKYDPQKFANKSKINNEGLYYVPFGDGPRIFIGK</sequence>
<evidence type="ECO:0000256" key="2">
    <source>
        <dbReference type="ARBA" id="ARBA00004174"/>
    </source>
</evidence>
<dbReference type="Proteomes" id="UP000030742">
    <property type="component" value="Unassembled WGS sequence"/>
</dbReference>
<keyword evidence="6" id="KW-0479">Metal-binding</keyword>
<keyword evidence="9" id="KW-0560">Oxidoreductase</keyword>
<dbReference type="InterPro" id="IPR050476">
    <property type="entry name" value="Insect_CytP450_Detox"/>
</dbReference>
<keyword evidence="10" id="KW-0408">Iron</keyword>
<dbReference type="GO" id="GO:0004497">
    <property type="term" value="F:monooxygenase activity"/>
    <property type="evidence" value="ECO:0007669"/>
    <property type="project" value="UniProtKB-KW"/>
</dbReference>
<dbReference type="InterPro" id="IPR036396">
    <property type="entry name" value="Cyt_P450_sf"/>
</dbReference>
<gene>
    <name evidence="13" type="ORF">D910_03248</name>
</gene>
<evidence type="ECO:0000313" key="14">
    <source>
        <dbReference type="Proteomes" id="UP000030742"/>
    </source>
</evidence>
<evidence type="ECO:0000256" key="5">
    <source>
        <dbReference type="ARBA" id="ARBA00022617"/>
    </source>
</evidence>
<accession>U4U0P0</accession>
<evidence type="ECO:0000256" key="3">
    <source>
        <dbReference type="ARBA" id="ARBA00004406"/>
    </source>
</evidence>
<keyword evidence="12" id="KW-0472">Membrane</keyword>
<evidence type="ECO:0000256" key="4">
    <source>
        <dbReference type="ARBA" id="ARBA00010617"/>
    </source>
</evidence>
<dbReference type="GO" id="GO:0005506">
    <property type="term" value="F:iron ion binding"/>
    <property type="evidence" value="ECO:0007669"/>
    <property type="project" value="InterPro"/>
</dbReference>
<evidence type="ECO:0000256" key="8">
    <source>
        <dbReference type="ARBA" id="ARBA00022848"/>
    </source>
</evidence>
<evidence type="ECO:0000256" key="9">
    <source>
        <dbReference type="ARBA" id="ARBA00023002"/>
    </source>
</evidence>
<keyword evidence="8" id="KW-0492">Microsome</keyword>
<comment type="similarity">
    <text evidence="4">Belongs to the cytochrome P450 family.</text>
</comment>
<proteinExistence type="inferred from homology"/>
<evidence type="ECO:0000256" key="7">
    <source>
        <dbReference type="ARBA" id="ARBA00022824"/>
    </source>
</evidence>
<dbReference type="GO" id="GO:0016705">
    <property type="term" value="F:oxidoreductase activity, acting on paired donors, with incorporation or reduction of molecular oxygen"/>
    <property type="evidence" value="ECO:0007669"/>
    <property type="project" value="InterPro"/>
</dbReference>
<dbReference type="OrthoDB" id="2789670at2759"/>
<dbReference type="Gene3D" id="1.10.630.10">
    <property type="entry name" value="Cytochrome P450"/>
    <property type="match status" value="1"/>
</dbReference>